<name>A0AB39PC36_9ACTN</name>
<dbReference type="RefSeq" id="WP_369235066.1">
    <property type="nucleotide sequence ID" value="NZ_CP163435.1"/>
</dbReference>
<accession>A0AB39PC36</accession>
<protein>
    <submittedName>
        <fullName evidence="1">Uncharacterized protein</fullName>
    </submittedName>
</protein>
<evidence type="ECO:0000313" key="1">
    <source>
        <dbReference type="EMBL" id="XDQ27716.1"/>
    </source>
</evidence>
<sequence length="89" mass="9726">MDPIPGRLAEKDEDGRVHIPIWLTKNGRHVADTEMVLLPSEAQLLVEHLTKAMGSNRSVLHELFQDSAIALAPGVVLVSKDAADESSWT</sequence>
<proteinExistence type="predicted"/>
<dbReference type="AlphaFoldDB" id="A0AB39PC36"/>
<gene>
    <name evidence="1" type="ORF">AB5J56_24785</name>
</gene>
<reference evidence="1" key="1">
    <citation type="submission" date="2024-07" db="EMBL/GenBank/DDBJ databases">
        <authorList>
            <person name="Yu S.T."/>
        </authorList>
    </citation>
    <scope>NUCLEOTIDE SEQUENCE</scope>
    <source>
        <strain evidence="1">R21</strain>
    </source>
</reference>
<dbReference type="EMBL" id="CP163435">
    <property type="protein sequence ID" value="XDQ27716.1"/>
    <property type="molecule type" value="Genomic_DNA"/>
</dbReference>
<organism evidence="1">
    <name type="scientific">Streptomyces sp. R21</name>
    <dbReference type="NCBI Taxonomy" id="3238627"/>
    <lineage>
        <taxon>Bacteria</taxon>
        <taxon>Bacillati</taxon>
        <taxon>Actinomycetota</taxon>
        <taxon>Actinomycetes</taxon>
        <taxon>Kitasatosporales</taxon>
        <taxon>Streptomycetaceae</taxon>
        <taxon>Streptomyces</taxon>
    </lineage>
</organism>